<proteinExistence type="predicted"/>
<dbReference type="GO" id="GO:0006351">
    <property type="term" value="P:DNA-templated transcription"/>
    <property type="evidence" value="ECO:0007669"/>
    <property type="project" value="InterPro"/>
</dbReference>
<dbReference type="PANTHER" id="PTHR31001:SF90">
    <property type="entry name" value="CENTROMERE DNA-BINDING PROTEIN COMPLEX CBF3 SUBUNIT B"/>
    <property type="match status" value="1"/>
</dbReference>
<evidence type="ECO:0000313" key="6">
    <source>
        <dbReference type="Proteomes" id="UP000738349"/>
    </source>
</evidence>
<evidence type="ECO:0000256" key="1">
    <source>
        <dbReference type="ARBA" id="ARBA00004123"/>
    </source>
</evidence>
<dbReference type="InterPro" id="IPR036864">
    <property type="entry name" value="Zn2-C6_fun-type_DNA-bd_sf"/>
</dbReference>
<evidence type="ECO:0000313" key="5">
    <source>
        <dbReference type="EMBL" id="KAH7171317.1"/>
    </source>
</evidence>
<dbReference type="GO" id="GO:0008270">
    <property type="term" value="F:zinc ion binding"/>
    <property type="evidence" value="ECO:0007669"/>
    <property type="project" value="InterPro"/>
</dbReference>
<dbReference type="PANTHER" id="PTHR31001">
    <property type="entry name" value="UNCHARACTERIZED TRANSCRIPTIONAL REGULATORY PROTEIN"/>
    <property type="match status" value="1"/>
</dbReference>
<dbReference type="Pfam" id="PF04082">
    <property type="entry name" value="Fungal_trans"/>
    <property type="match status" value="1"/>
</dbReference>
<evidence type="ECO:0000256" key="2">
    <source>
        <dbReference type="ARBA" id="ARBA00022723"/>
    </source>
</evidence>
<dbReference type="EMBL" id="JAGMUV010000002">
    <property type="protein sequence ID" value="KAH7171317.1"/>
    <property type="molecule type" value="Genomic_DNA"/>
</dbReference>
<dbReference type="PROSITE" id="PS00463">
    <property type="entry name" value="ZN2_CY6_FUNGAL_1"/>
    <property type="match status" value="1"/>
</dbReference>
<dbReference type="GO" id="GO:0000981">
    <property type="term" value="F:DNA-binding transcription factor activity, RNA polymerase II-specific"/>
    <property type="evidence" value="ECO:0007669"/>
    <property type="project" value="InterPro"/>
</dbReference>
<keyword evidence="2" id="KW-0479">Metal-binding</keyword>
<dbReference type="OrthoDB" id="1747771at2759"/>
<organism evidence="5 6">
    <name type="scientific">Dactylonectria macrodidyma</name>
    <dbReference type="NCBI Taxonomy" id="307937"/>
    <lineage>
        <taxon>Eukaryota</taxon>
        <taxon>Fungi</taxon>
        <taxon>Dikarya</taxon>
        <taxon>Ascomycota</taxon>
        <taxon>Pezizomycotina</taxon>
        <taxon>Sordariomycetes</taxon>
        <taxon>Hypocreomycetidae</taxon>
        <taxon>Hypocreales</taxon>
        <taxon>Nectriaceae</taxon>
        <taxon>Dactylonectria</taxon>
    </lineage>
</organism>
<evidence type="ECO:0000259" key="4">
    <source>
        <dbReference type="PROSITE" id="PS50048"/>
    </source>
</evidence>
<dbReference type="Gene3D" id="4.10.240.10">
    <property type="entry name" value="Zn(2)-C6 fungal-type DNA-binding domain"/>
    <property type="match status" value="1"/>
</dbReference>
<keyword evidence="3" id="KW-0539">Nucleus</keyword>
<name>A0A9P9JLV1_9HYPO</name>
<dbReference type="Proteomes" id="UP000738349">
    <property type="component" value="Unassembled WGS sequence"/>
</dbReference>
<comment type="caution">
    <text evidence="5">The sequence shown here is derived from an EMBL/GenBank/DDBJ whole genome shotgun (WGS) entry which is preliminary data.</text>
</comment>
<dbReference type="AlphaFoldDB" id="A0A9P9JLV1"/>
<evidence type="ECO:0000256" key="3">
    <source>
        <dbReference type="ARBA" id="ARBA00023242"/>
    </source>
</evidence>
<dbReference type="Pfam" id="PF00172">
    <property type="entry name" value="Zn_clus"/>
    <property type="match status" value="1"/>
</dbReference>
<dbReference type="SUPFAM" id="SSF57701">
    <property type="entry name" value="Zn2/Cys6 DNA-binding domain"/>
    <property type="match status" value="1"/>
</dbReference>
<dbReference type="CDD" id="cd00067">
    <property type="entry name" value="GAL4"/>
    <property type="match status" value="1"/>
</dbReference>
<dbReference type="SMART" id="SM00066">
    <property type="entry name" value="GAL4"/>
    <property type="match status" value="1"/>
</dbReference>
<comment type="subcellular location">
    <subcellularLocation>
        <location evidence="1">Nucleus</location>
    </subcellularLocation>
</comment>
<dbReference type="SMART" id="SM00906">
    <property type="entry name" value="Fungal_trans"/>
    <property type="match status" value="1"/>
</dbReference>
<dbReference type="PROSITE" id="PS50048">
    <property type="entry name" value="ZN2_CY6_FUNGAL_2"/>
    <property type="match status" value="1"/>
</dbReference>
<dbReference type="InterPro" id="IPR007219">
    <property type="entry name" value="XnlR_reg_dom"/>
</dbReference>
<dbReference type="InterPro" id="IPR001138">
    <property type="entry name" value="Zn2Cys6_DnaBD"/>
</dbReference>
<dbReference type="GO" id="GO:0005634">
    <property type="term" value="C:nucleus"/>
    <property type="evidence" value="ECO:0007669"/>
    <property type="project" value="UniProtKB-SubCell"/>
</dbReference>
<dbReference type="InterPro" id="IPR050613">
    <property type="entry name" value="Sec_Metabolite_Reg"/>
</dbReference>
<keyword evidence="6" id="KW-1185">Reference proteome</keyword>
<protein>
    <recommendedName>
        <fullName evidence="4">Zn(2)-C6 fungal-type domain-containing protein</fullName>
    </recommendedName>
</protein>
<dbReference type="CDD" id="cd12148">
    <property type="entry name" value="fungal_TF_MHR"/>
    <property type="match status" value="1"/>
</dbReference>
<reference evidence="5" key="1">
    <citation type="journal article" date="2021" name="Nat. Commun.">
        <title>Genetic determinants of endophytism in the Arabidopsis root mycobiome.</title>
        <authorList>
            <person name="Mesny F."/>
            <person name="Miyauchi S."/>
            <person name="Thiergart T."/>
            <person name="Pickel B."/>
            <person name="Atanasova L."/>
            <person name="Karlsson M."/>
            <person name="Huettel B."/>
            <person name="Barry K.W."/>
            <person name="Haridas S."/>
            <person name="Chen C."/>
            <person name="Bauer D."/>
            <person name="Andreopoulos W."/>
            <person name="Pangilinan J."/>
            <person name="LaButti K."/>
            <person name="Riley R."/>
            <person name="Lipzen A."/>
            <person name="Clum A."/>
            <person name="Drula E."/>
            <person name="Henrissat B."/>
            <person name="Kohler A."/>
            <person name="Grigoriev I.V."/>
            <person name="Martin F.M."/>
            <person name="Hacquard S."/>
        </authorList>
    </citation>
    <scope>NUCLEOTIDE SEQUENCE</scope>
    <source>
        <strain evidence="5">MPI-CAGE-AT-0147</strain>
    </source>
</reference>
<gene>
    <name evidence="5" type="ORF">EDB81DRAFT_910093</name>
</gene>
<feature type="domain" description="Zn(2)-C6 fungal-type" evidence="4">
    <location>
        <begin position="20"/>
        <end position="51"/>
    </location>
</feature>
<sequence>MAGDASSPSTLRNTQRAPRSCRSCASRKVKCDKLIPCSTCVRRGDAESCAREMVLVRGIVTSAKDPSSMPSYQELLEENNRLRNALGAVNSTALDRPEPPLPTRQIKPQHLLESPDILENQLFEQTSQSKYQSSKKLEWAHIILPGRKCSEALIAFDKKWNAWAHCALEYPTFEHEHKSFMESIENGASLSDLDPAWLSVYFSILSAALLMMDEEYALQIDLPGDPHGLIRNWYEAALLCLNRADFMRKNNVRSVQTIAILGMCVYNFGDSELHNHLWSCAVRIAQALGLDGSRTDSPVMPLGEEAQRRLWWTLVICEWLCVPYHVPQVAEADFDVPLPSTDPNGDHIQPVQYHIVMARTSTVYHRFRESLRRGGRPVAETVHLADQELAEVINSLPEHLQPDGGKITELDQLEAKHPWIKWQRFDVSLVLLHHRLRIHRALQSEWLDFPGQHDGARAICMRSARDIIWIAHNWDQPAAMRRQWALSFHVFVAATLLLRESKAACLPDDINLDEQIAIAISYLDETKSRNMVADKASRILRRAIADHSS</sequence>
<accession>A0A9P9JLV1</accession>
<dbReference type="GO" id="GO:0003677">
    <property type="term" value="F:DNA binding"/>
    <property type="evidence" value="ECO:0007669"/>
    <property type="project" value="InterPro"/>
</dbReference>